<dbReference type="GO" id="GO:0016779">
    <property type="term" value="F:nucleotidyltransferase activity"/>
    <property type="evidence" value="ECO:0007669"/>
    <property type="project" value="UniProtKB-ARBA"/>
</dbReference>
<gene>
    <name evidence="3" type="ORF">IC609_05625</name>
</gene>
<dbReference type="PANTHER" id="PTHR43777">
    <property type="entry name" value="MOLYBDENUM COFACTOR CYTIDYLYLTRANSFERASE"/>
    <property type="match status" value="1"/>
</dbReference>
<dbReference type="SUPFAM" id="SSF53448">
    <property type="entry name" value="Nucleotide-diphospho-sugar transferases"/>
    <property type="match status" value="1"/>
</dbReference>
<dbReference type="InterPro" id="IPR029044">
    <property type="entry name" value="Nucleotide-diphossugar_trans"/>
</dbReference>
<name>A0A927IIV1_9BURK</name>
<keyword evidence="1" id="KW-0460">Magnesium</keyword>
<dbReference type="AlphaFoldDB" id="A0A927IIV1"/>
<dbReference type="InterPro" id="IPR025877">
    <property type="entry name" value="MobA-like_NTP_Trfase"/>
</dbReference>
<dbReference type="Pfam" id="PF12804">
    <property type="entry name" value="NTP_transf_3"/>
    <property type="match status" value="1"/>
</dbReference>
<evidence type="ECO:0000259" key="2">
    <source>
        <dbReference type="Pfam" id="PF12804"/>
    </source>
</evidence>
<reference evidence="3" key="1">
    <citation type="submission" date="2020-09" db="EMBL/GenBank/DDBJ databases">
        <title>Genome seq and assembly of Limnohabitants sp.</title>
        <authorList>
            <person name="Chhetri G."/>
        </authorList>
    </citation>
    <scope>NUCLEOTIDE SEQUENCE</scope>
    <source>
        <strain evidence="3">JUR4</strain>
    </source>
</reference>
<accession>A0A927IIV1</accession>
<organism evidence="3 4">
    <name type="scientific">Limnohabitans radicicola</name>
    <dbReference type="NCBI Taxonomy" id="2771427"/>
    <lineage>
        <taxon>Bacteria</taxon>
        <taxon>Pseudomonadati</taxon>
        <taxon>Pseudomonadota</taxon>
        <taxon>Betaproteobacteria</taxon>
        <taxon>Burkholderiales</taxon>
        <taxon>Comamonadaceae</taxon>
        <taxon>Limnohabitans</taxon>
    </lineage>
</organism>
<dbReference type="Gene3D" id="3.90.550.10">
    <property type="entry name" value="Spore Coat Polysaccharide Biosynthesis Protein SpsA, Chain A"/>
    <property type="match status" value="1"/>
</dbReference>
<evidence type="ECO:0000313" key="3">
    <source>
        <dbReference type="EMBL" id="MBD8050014.1"/>
    </source>
</evidence>
<protein>
    <submittedName>
        <fullName evidence="3">Nucleotidyltransferase family protein</fullName>
    </submittedName>
</protein>
<feature type="domain" description="MobA-like NTP transferase" evidence="2">
    <location>
        <begin position="9"/>
        <end position="154"/>
    </location>
</feature>
<dbReference type="Proteomes" id="UP000647424">
    <property type="component" value="Unassembled WGS sequence"/>
</dbReference>
<comment type="caution">
    <text evidence="3">The sequence shown here is derived from an EMBL/GenBank/DDBJ whole genome shotgun (WGS) entry which is preliminary data.</text>
</comment>
<sequence length="187" mass="19840">MNRPPLPVVVILAAGQGERFRQAGGTHDKLLAPMGPQRVRDHVVAATQASGLPWHVVEREHTQHLSAQGMGASIATGVAATAEAPGWLILPADLPLVQADSLRRVAEALAHHTVVVPWVQGERGHPVGFGAVCREALLALSGDQGAKSVMQTHAPWRLDLDDLGCILDVDTPEALAQAHTVWKSRSA</sequence>
<dbReference type="CDD" id="cd04182">
    <property type="entry name" value="GT_2_like_f"/>
    <property type="match status" value="1"/>
</dbReference>
<evidence type="ECO:0000256" key="1">
    <source>
        <dbReference type="ARBA" id="ARBA00022842"/>
    </source>
</evidence>
<dbReference type="EMBL" id="JACYFT010000001">
    <property type="protein sequence ID" value="MBD8050014.1"/>
    <property type="molecule type" value="Genomic_DNA"/>
</dbReference>
<proteinExistence type="predicted"/>
<evidence type="ECO:0000313" key="4">
    <source>
        <dbReference type="Proteomes" id="UP000647424"/>
    </source>
</evidence>
<dbReference type="PANTHER" id="PTHR43777:SF1">
    <property type="entry name" value="MOLYBDENUM COFACTOR CYTIDYLYLTRANSFERASE"/>
    <property type="match status" value="1"/>
</dbReference>
<keyword evidence="4" id="KW-1185">Reference proteome</keyword>